<keyword evidence="2" id="KW-1185">Reference proteome</keyword>
<reference evidence="1 2" key="1">
    <citation type="submission" date="2024-01" db="EMBL/GenBank/DDBJ databases">
        <authorList>
            <person name="Alioto T."/>
            <person name="Alioto T."/>
            <person name="Gomez Garrido J."/>
        </authorList>
    </citation>
    <scope>NUCLEOTIDE SEQUENCE [LARGE SCALE GENOMIC DNA]</scope>
</reference>
<name>A0AAV1PU56_SCOSC</name>
<comment type="caution">
    <text evidence="1">The sequence shown here is derived from an EMBL/GenBank/DDBJ whole genome shotgun (WGS) entry which is preliminary data.</text>
</comment>
<accession>A0AAV1PU56</accession>
<feature type="non-terminal residue" evidence="1">
    <location>
        <position position="78"/>
    </location>
</feature>
<dbReference type="EMBL" id="CAWUFR010000291">
    <property type="protein sequence ID" value="CAK6975263.1"/>
    <property type="molecule type" value="Genomic_DNA"/>
</dbReference>
<feature type="non-terminal residue" evidence="1">
    <location>
        <position position="1"/>
    </location>
</feature>
<gene>
    <name evidence="1" type="ORF">FSCOSCO3_A012887</name>
</gene>
<evidence type="ECO:0000313" key="2">
    <source>
        <dbReference type="Proteomes" id="UP001314229"/>
    </source>
</evidence>
<protein>
    <submittedName>
        <fullName evidence="1">Uncharacterized protein</fullName>
    </submittedName>
</protein>
<organism evidence="1 2">
    <name type="scientific">Scomber scombrus</name>
    <name type="common">Atlantic mackerel</name>
    <name type="synonym">Scomber vernalis</name>
    <dbReference type="NCBI Taxonomy" id="13677"/>
    <lineage>
        <taxon>Eukaryota</taxon>
        <taxon>Metazoa</taxon>
        <taxon>Chordata</taxon>
        <taxon>Craniata</taxon>
        <taxon>Vertebrata</taxon>
        <taxon>Euteleostomi</taxon>
        <taxon>Actinopterygii</taxon>
        <taxon>Neopterygii</taxon>
        <taxon>Teleostei</taxon>
        <taxon>Neoteleostei</taxon>
        <taxon>Acanthomorphata</taxon>
        <taxon>Pelagiaria</taxon>
        <taxon>Scombriformes</taxon>
        <taxon>Scombridae</taxon>
        <taxon>Scomber</taxon>
    </lineage>
</organism>
<sequence>GSDVASSRGNGAAAPLNTWNSDATSAFRLDLQLSDVRTSQLHSRGHKDAAFFFLTDLDCGHECWSLASGYGFDPDCAT</sequence>
<evidence type="ECO:0000313" key="1">
    <source>
        <dbReference type="EMBL" id="CAK6975263.1"/>
    </source>
</evidence>
<dbReference type="AlphaFoldDB" id="A0AAV1PU56"/>
<proteinExistence type="predicted"/>
<dbReference type="Proteomes" id="UP001314229">
    <property type="component" value="Unassembled WGS sequence"/>
</dbReference>